<dbReference type="EMBL" id="MN739438">
    <property type="protein sequence ID" value="QHT04781.1"/>
    <property type="molecule type" value="Genomic_DNA"/>
</dbReference>
<dbReference type="AlphaFoldDB" id="A0A6C0CJY5"/>
<protein>
    <submittedName>
        <fullName evidence="1">Uncharacterized protein</fullName>
    </submittedName>
</protein>
<sequence>MKKSSKKYEKHSIIIDDTDGAAGNVSDTSIAKTSSVKDEIHKHHYEKSNKMVQIRKDKIDKNRKFVNLIRNKILNQTHKFFDSLEKQVVKSINKMAKRKLMKLEFVTKQLYFDTPNRIKLYNKFFNRYISVPDGIFHAIMLNRSTKLLYTKMDPVDYNQLAKEVRDIGYDKLKGVMLMLNKSHNYTGIYLQTKAQFQRHPKYGASIKFTYTLSTTVEKHSIYTKKYN</sequence>
<accession>A0A6C0CJY5</accession>
<reference evidence="1" key="1">
    <citation type="journal article" date="2020" name="Nature">
        <title>Giant virus diversity and host interactions through global metagenomics.</title>
        <authorList>
            <person name="Schulz F."/>
            <person name="Roux S."/>
            <person name="Paez-Espino D."/>
            <person name="Jungbluth S."/>
            <person name="Walsh D.A."/>
            <person name="Denef V.J."/>
            <person name="McMahon K.D."/>
            <person name="Konstantinidis K.T."/>
            <person name="Eloe-Fadrosh E.A."/>
            <person name="Kyrpides N.C."/>
            <person name="Woyke T."/>
        </authorList>
    </citation>
    <scope>NUCLEOTIDE SEQUENCE</scope>
    <source>
        <strain evidence="1">GVMAG-M-3300021343-4</strain>
    </source>
</reference>
<proteinExistence type="predicted"/>
<evidence type="ECO:0000313" key="1">
    <source>
        <dbReference type="EMBL" id="QHT04781.1"/>
    </source>
</evidence>
<organism evidence="1">
    <name type="scientific">viral metagenome</name>
    <dbReference type="NCBI Taxonomy" id="1070528"/>
    <lineage>
        <taxon>unclassified sequences</taxon>
        <taxon>metagenomes</taxon>
        <taxon>organismal metagenomes</taxon>
    </lineage>
</organism>
<name>A0A6C0CJY5_9ZZZZ</name>